<reference evidence="2 3" key="1">
    <citation type="submission" date="2024-02" db="EMBL/GenBank/DDBJ databases">
        <authorList>
            <person name="Chen Y."/>
            <person name="Shah S."/>
            <person name="Dougan E. K."/>
            <person name="Thang M."/>
            <person name="Chan C."/>
        </authorList>
    </citation>
    <scope>NUCLEOTIDE SEQUENCE [LARGE SCALE GENOMIC DNA]</scope>
</reference>
<proteinExistence type="predicted"/>
<accession>A0ABP0JAP1</accession>
<dbReference type="Proteomes" id="UP001642484">
    <property type="component" value="Unassembled WGS sequence"/>
</dbReference>
<evidence type="ECO:0000256" key="1">
    <source>
        <dbReference type="SAM" id="MobiDB-lite"/>
    </source>
</evidence>
<keyword evidence="3" id="KW-1185">Reference proteome</keyword>
<organism evidence="2 3">
    <name type="scientific">Durusdinium trenchii</name>
    <dbReference type="NCBI Taxonomy" id="1381693"/>
    <lineage>
        <taxon>Eukaryota</taxon>
        <taxon>Sar</taxon>
        <taxon>Alveolata</taxon>
        <taxon>Dinophyceae</taxon>
        <taxon>Suessiales</taxon>
        <taxon>Symbiodiniaceae</taxon>
        <taxon>Durusdinium</taxon>
    </lineage>
</organism>
<evidence type="ECO:0000313" key="2">
    <source>
        <dbReference type="EMBL" id="CAK9011391.1"/>
    </source>
</evidence>
<feature type="region of interest" description="Disordered" evidence="1">
    <location>
        <begin position="1"/>
        <end position="24"/>
    </location>
</feature>
<evidence type="ECO:0000313" key="3">
    <source>
        <dbReference type="Proteomes" id="UP001642484"/>
    </source>
</evidence>
<gene>
    <name evidence="2" type="ORF">CCMP2556_LOCUS10431</name>
</gene>
<name>A0ABP0JAP1_9DINO</name>
<protein>
    <submittedName>
        <fullName evidence="2">Uncharacterized protein</fullName>
    </submittedName>
</protein>
<feature type="compositionally biased region" description="Basic and acidic residues" evidence="1">
    <location>
        <begin position="1"/>
        <end position="16"/>
    </location>
</feature>
<comment type="caution">
    <text evidence="2">The sequence shown here is derived from an EMBL/GenBank/DDBJ whole genome shotgun (WGS) entry which is preliminary data.</text>
</comment>
<dbReference type="EMBL" id="CAXAMN010004891">
    <property type="protein sequence ID" value="CAK9011391.1"/>
    <property type="molecule type" value="Genomic_DNA"/>
</dbReference>
<sequence length="106" mass="11221">MHDGTLRPKSREDARASRSLQRCTSAPGLLQGEQYLPPWIEKSKYELALSKKPPSWSAGAFAARGHSATPGAPNELGTVWAGGVKGRLERLVGQHEGGFPAVSVGG</sequence>